<feature type="signal peptide" evidence="1">
    <location>
        <begin position="1"/>
        <end position="24"/>
    </location>
</feature>
<dbReference type="OrthoDB" id="6772040at2"/>
<evidence type="ECO:0000313" key="2">
    <source>
        <dbReference type="EMBL" id="PTU73471.1"/>
    </source>
</evidence>
<organism evidence="2 3">
    <name type="scientific">Pseudomonas mangrovi</name>
    <dbReference type="NCBI Taxonomy" id="2161748"/>
    <lineage>
        <taxon>Bacteria</taxon>
        <taxon>Pseudomonadati</taxon>
        <taxon>Pseudomonadota</taxon>
        <taxon>Gammaproteobacteria</taxon>
        <taxon>Pseudomonadales</taxon>
        <taxon>Pseudomonadaceae</taxon>
        <taxon>Pseudomonas</taxon>
    </lineage>
</organism>
<dbReference type="Proteomes" id="UP000244064">
    <property type="component" value="Unassembled WGS sequence"/>
</dbReference>
<evidence type="ECO:0000256" key="1">
    <source>
        <dbReference type="SAM" id="SignalP"/>
    </source>
</evidence>
<gene>
    <name evidence="2" type="ORF">DBO85_14180</name>
</gene>
<dbReference type="InterPro" id="IPR011050">
    <property type="entry name" value="Pectin_lyase_fold/virulence"/>
</dbReference>
<evidence type="ECO:0000313" key="3">
    <source>
        <dbReference type="Proteomes" id="UP000244064"/>
    </source>
</evidence>
<reference evidence="2 3" key="1">
    <citation type="submission" date="2018-04" db="EMBL/GenBank/DDBJ databases">
        <title>Pseudomonas sp. nov., isolated from mangrove soil.</title>
        <authorList>
            <person name="Chen C."/>
        </authorList>
    </citation>
    <scope>NUCLEOTIDE SEQUENCE [LARGE SCALE GENOMIC DNA]</scope>
    <source>
        <strain evidence="2 3">TC-11</strain>
    </source>
</reference>
<name>A0A2T5P6V5_9PSED</name>
<dbReference type="NCBIfam" id="NF041518">
    <property type="entry name" value="choice_anch_Q"/>
    <property type="match status" value="1"/>
</dbReference>
<proteinExistence type="predicted"/>
<keyword evidence="3" id="KW-1185">Reference proteome</keyword>
<dbReference type="AlphaFoldDB" id="A0A2T5P6V5"/>
<dbReference type="InterPro" id="IPR059226">
    <property type="entry name" value="Choice_anch_Q_dom"/>
</dbReference>
<accession>A0A2T5P6V5</accession>
<feature type="chain" id="PRO_5015561563" description="CSLREA domain-containing protein" evidence="1">
    <location>
        <begin position="25"/>
        <end position="462"/>
    </location>
</feature>
<dbReference type="RefSeq" id="WP_108107917.1">
    <property type="nucleotide sequence ID" value="NZ_QASN01000020.1"/>
</dbReference>
<protein>
    <recommendedName>
        <fullName evidence="4">CSLREA domain-containing protein</fullName>
    </recommendedName>
</protein>
<dbReference type="SUPFAM" id="SSF51126">
    <property type="entry name" value="Pectin lyase-like"/>
    <property type="match status" value="1"/>
</dbReference>
<evidence type="ECO:0008006" key="4">
    <source>
        <dbReference type="Google" id="ProtNLM"/>
    </source>
</evidence>
<sequence length="462" mass="48472">MRASHISKPLLLGALLCAPLAAQALEIIVSKNEDSYDASCDSDCSLREAVALASSTAGSHLIRLPAGVFQLSLAPMTEDDGWTTTVLDDDFNLDGDLDVYNSLRIVGAGPDQTIIDGGGIDRIFEVFDGASLTLERLQLRNGRHSYDGGAIRNHGTLSLGKVDLLRNRATNAFNQARGGAIANYGSLVILHANLLNNSVGTGDTSWALGGAVFNEGQLMIRDSRFSDNSVSTDDVISSGGALFNLGRADIARSLFDGNSASDGTGSAISNEDGGILKLSNSTVTGNDTYGLYDAGAINNGSGYPYNRNYPTPVRAPQMQLIHVTIAANSGTYAVENHGALNVRNSLIFSGLNGEWDQLQGCINRGANATFNARGLMLSEGDGNCVGDLPPVSDAQIFSQVLYPLADNNSAIPSHALRRGSPAVDAGVGSCASHDQRGFSRPRDGNGDGVAKCDLGAYERMKP</sequence>
<dbReference type="EMBL" id="QASN01000020">
    <property type="protein sequence ID" value="PTU73471.1"/>
    <property type="molecule type" value="Genomic_DNA"/>
</dbReference>
<keyword evidence="1" id="KW-0732">Signal</keyword>
<comment type="caution">
    <text evidence="2">The sequence shown here is derived from an EMBL/GenBank/DDBJ whole genome shotgun (WGS) entry which is preliminary data.</text>
</comment>